<dbReference type="EMBL" id="JBGMDY010000011">
    <property type="protein sequence ID" value="KAL2316654.1"/>
    <property type="molecule type" value="Genomic_DNA"/>
</dbReference>
<evidence type="ECO:0000256" key="1">
    <source>
        <dbReference type="SAM" id="Coils"/>
    </source>
</evidence>
<dbReference type="PANTHER" id="PTHR34947">
    <property type="entry name" value="TRANSMEMBRANE PROTEIN"/>
    <property type="match status" value="1"/>
</dbReference>
<organism evidence="3 4">
    <name type="scientific">Flemingia macrophylla</name>
    <dbReference type="NCBI Taxonomy" id="520843"/>
    <lineage>
        <taxon>Eukaryota</taxon>
        <taxon>Viridiplantae</taxon>
        <taxon>Streptophyta</taxon>
        <taxon>Embryophyta</taxon>
        <taxon>Tracheophyta</taxon>
        <taxon>Spermatophyta</taxon>
        <taxon>Magnoliopsida</taxon>
        <taxon>eudicotyledons</taxon>
        <taxon>Gunneridae</taxon>
        <taxon>Pentapetalae</taxon>
        <taxon>rosids</taxon>
        <taxon>fabids</taxon>
        <taxon>Fabales</taxon>
        <taxon>Fabaceae</taxon>
        <taxon>Papilionoideae</taxon>
        <taxon>50 kb inversion clade</taxon>
        <taxon>NPAAA clade</taxon>
        <taxon>indigoferoid/millettioid clade</taxon>
        <taxon>Phaseoleae</taxon>
        <taxon>Flemingia</taxon>
    </lineage>
</organism>
<gene>
    <name evidence="3" type="ORF">Fmac_030530</name>
</gene>
<keyword evidence="4" id="KW-1185">Reference proteome</keyword>
<name>A0ABD1KZF7_9FABA</name>
<keyword evidence="2" id="KW-0472">Membrane</keyword>
<evidence type="ECO:0000313" key="4">
    <source>
        <dbReference type="Proteomes" id="UP001603857"/>
    </source>
</evidence>
<protein>
    <submittedName>
        <fullName evidence="3">Uncharacterized protein</fullName>
    </submittedName>
</protein>
<sequence>MDQLKNQNVETLTHNIKVHYYLVKLTQLFVSVSLCSFIFSPSSLLVFFHYFKFYFSTFPFQLYTHNIDKNCMFLLCNGLLVFVGITKSLSGSSCDDDKPSTYVKDGSHSQFSAIEANELMLEIVETGENTSEHNEQNIAAEQVIEIENCAEEVQGNIEKIILVDEGQEKGNSLVLKEEEKELDEVTELLDADDEEEDKGSEFDYFLIEDRMEEEEENVEEENCALSTEELNRKVEDFIRKMKEDLRIEAQRQLVMV</sequence>
<evidence type="ECO:0000313" key="3">
    <source>
        <dbReference type="EMBL" id="KAL2316654.1"/>
    </source>
</evidence>
<feature type="transmembrane region" description="Helical" evidence="2">
    <location>
        <begin position="28"/>
        <end position="51"/>
    </location>
</feature>
<reference evidence="3 4" key="1">
    <citation type="submission" date="2024-08" db="EMBL/GenBank/DDBJ databases">
        <title>Insights into the chromosomal genome structure of Flemingia macrophylla.</title>
        <authorList>
            <person name="Ding Y."/>
            <person name="Zhao Y."/>
            <person name="Bi W."/>
            <person name="Wu M."/>
            <person name="Zhao G."/>
            <person name="Gong Y."/>
            <person name="Li W."/>
            <person name="Zhang P."/>
        </authorList>
    </citation>
    <scope>NUCLEOTIDE SEQUENCE [LARGE SCALE GENOMIC DNA]</scope>
    <source>
        <strain evidence="3">DYQJB</strain>
        <tissue evidence="3">Leaf</tissue>
    </source>
</reference>
<keyword evidence="2" id="KW-0812">Transmembrane</keyword>
<feature type="coiled-coil region" evidence="1">
    <location>
        <begin position="175"/>
        <end position="231"/>
    </location>
</feature>
<evidence type="ECO:0000256" key="2">
    <source>
        <dbReference type="SAM" id="Phobius"/>
    </source>
</evidence>
<accession>A0ABD1KZF7</accession>
<dbReference type="Proteomes" id="UP001603857">
    <property type="component" value="Unassembled WGS sequence"/>
</dbReference>
<keyword evidence="1" id="KW-0175">Coiled coil</keyword>
<dbReference type="PANTHER" id="PTHR34947:SF5">
    <property type="entry name" value="PROTEIN, PUTATIVE-RELATED"/>
    <property type="match status" value="1"/>
</dbReference>
<dbReference type="AlphaFoldDB" id="A0ABD1KZF7"/>
<keyword evidence="2" id="KW-1133">Transmembrane helix</keyword>
<proteinExistence type="predicted"/>
<comment type="caution">
    <text evidence="3">The sequence shown here is derived from an EMBL/GenBank/DDBJ whole genome shotgun (WGS) entry which is preliminary data.</text>
</comment>